<reference evidence="1 2" key="1">
    <citation type="journal article" date="2019" name="Commun. Biol.">
        <title>The bagworm genome reveals a unique fibroin gene that provides high tensile strength.</title>
        <authorList>
            <person name="Kono N."/>
            <person name="Nakamura H."/>
            <person name="Ohtoshi R."/>
            <person name="Tomita M."/>
            <person name="Numata K."/>
            <person name="Arakawa K."/>
        </authorList>
    </citation>
    <scope>NUCLEOTIDE SEQUENCE [LARGE SCALE GENOMIC DNA]</scope>
</reference>
<evidence type="ECO:0000313" key="1">
    <source>
        <dbReference type="EMBL" id="GBP91899.1"/>
    </source>
</evidence>
<dbReference type="Proteomes" id="UP000299102">
    <property type="component" value="Unassembled WGS sequence"/>
</dbReference>
<organism evidence="1 2">
    <name type="scientific">Eumeta variegata</name>
    <name type="common">Bagworm moth</name>
    <name type="synonym">Eumeta japonica</name>
    <dbReference type="NCBI Taxonomy" id="151549"/>
    <lineage>
        <taxon>Eukaryota</taxon>
        <taxon>Metazoa</taxon>
        <taxon>Ecdysozoa</taxon>
        <taxon>Arthropoda</taxon>
        <taxon>Hexapoda</taxon>
        <taxon>Insecta</taxon>
        <taxon>Pterygota</taxon>
        <taxon>Neoptera</taxon>
        <taxon>Endopterygota</taxon>
        <taxon>Lepidoptera</taxon>
        <taxon>Glossata</taxon>
        <taxon>Ditrysia</taxon>
        <taxon>Tineoidea</taxon>
        <taxon>Psychidae</taxon>
        <taxon>Oiketicinae</taxon>
        <taxon>Eumeta</taxon>
    </lineage>
</organism>
<name>A0A4C1ZY25_EUMVA</name>
<evidence type="ECO:0000313" key="2">
    <source>
        <dbReference type="Proteomes" id="UP000299102"/>
    </source>
</evidence>
<dbReference type="OrthoDB" id="410104at2759"/>
<keyword evidence="2" id="KW-1185">Reference proteome</keyword>
<dbReference type="AlphaFoldDB" id="A0A4C1ZY25"/>
<proteinExistence type="predicted"/>
<comment type="caution">
    <text evidence="1">The sequence shown here is derived from an EMBL/GenBank/DDBJ whole genome shotgun (WGS) entry which is preliminary data.</text>
</comment>
<gene>
    <name evidence="1" type="ORF">EVAR_89850_1</name>
</gene>
<accession>A0A4C1ZY25</accession>
<protein>
    <submittedName>
        <fullName evidence="1">Uncharacterized protein</fullName>
    </submittedName>
</protein>
<dbReference type="EMBL" id="BGZK01002221">
    <property type="protein sequence ID" value="GBP91899.1"/>
    <property type="molecule type" value="Genomic_DNA"/>
</dbReference>
<sequence>MLCYIGSTPGSYGVGFIIHKSLKNNIVSFIGITERVAILNMNIGPLGKRRRGRPLTRWEEDHKRSAGSDWYSRPQDRQKWTSLEEAFAQTGILVNQ</sequence>